<dbReference type="AlphaFoldDB" id="A0A7D7LQG1"/>
<evidence type="ECO:0000256" key="1">
    <source>
        <dbReference type="SAM" id="MobiDB-lite"/>
    </source>
</evidence>
<dbReference type="Pfam" id="PF09697">
    <property type="entry name" value="Porph_ging"/>
    <property type="match status" value="1"/>
</dbReference>
<name>A0A7D7LQG1_9FLAO</name>
<gene>
    <name evidence="4" type="ORF">H1R16_07855</name>
    <name evidence="3" type="ORF">H2507_07585</name>
</gene>
<evidence type="ECO:0000313" key="4">
    <source>
        <dbReference type="EMBL" id="QMS97638.1"/>
    </source>
</evidence>
<sequence>MNKLTFLFFCTLFSGFFNAQNTRFVYEVIMKPSVSDRTFIQKELAYLDVAGSKSIFYGENSLKRDSIMQRMRDTRNFNPAQAAELRTNIDYRIEKNLNEQKISFVGRIGRDQYQYQEDRTLDWKILPETAVIGTYKTQKAETDFAGRKWNAWFTQDIPLQEGPYKFSGLPGLIVKVEDADGDYEFNLKEVKKIAEPAQFVTRGNIIQLKRVDFEKQNQKFRADPSAAMNRAGSGRGGNRGASQADPNRRREMEIRVKETMDRTSNPIER</sequence>
<dbReference type="RefSeq" id="WP_181887126.1">
    <property type="nucleotide sequence ID" value="NZ_CP059472.1"/>
</dbReference>
<proteinExistence type="predicted"/>
<protein>
    <submittedName>
        <fullName evidence="4">GLPGLI family protein</fullName>
    </submittedName>
</protein>
<keyword evidence="2" id="KW-0732">Signal</keyword>
<reference evidence="4 5" key="1">
    <citation type="submission" date="2020-07" db="EMBL/GenBank/DDBJ databases">
        <title>Chryseobacterium sp.cx-624.</title>
        <authorList>
            <person name="Yang C."/>
        </authorList>
    </citation>
    <scope>NUCLEOTIDE SEQUENCE [LARGE SCALE GENOMIC DNA]</scope>
    <source>
        <strain evidence="4">Cx-624</strain>
        <strain evidence="5">cx-624</strain>
    </source>
</reference>
<dbReference type="KEGG" id="cbau:H1R16_07855"/>
<evidence type="ECO:0000256" key="2">
    <source>
        <dbReference type="SAM" id="SignalP"/>
    </source>
</evidence>
<feature type="compositionally biased region" description="Basic and acidic residues" evidence="1">
    <location>
        <begin position="246"/>
        <end position="269"/>
    </location>
</feature>
<dbReference type="EMBL" id="JACEUX010000002">
    <property type="protein sequence ID" value="MBA5247028.1"/>
    <property type="molecule type" value="Genomic_DNA"/>
</dbReference>
<reference evidence="6" key="2">
    <citation type="submission" date="2020-07" db="EMBL/GenBank/DDBJ databases">
        <title>Flavobacterium sp. xlx-214.</title>
        <authorList>
            <person name="Yang C."/>
        </authorList>
    </citation>
    <scope>NUCLEOTIDE SEQUENCE [LARGE SCALE GENOMIC DNA]</scope>
    <source>
        <strain evidence="6">CX-624</strain>
    </source>
</reference>
<dbReference type="Proteomes" id="UP000515349">
    <property type="component" value="Chromosome"/>
</dbReference>
<dbReference type="InterPro" id="IPR005901">
    <property type="entry name" value="GLPGLI"/>
</dbReference>
<feature type="signal peptide" evidence="2">
    <location>
        <begin position="1"/>
        <end position="19"/>
    </location>
</feature>
<dbReference type="NCBIfam" id="TIGR01200">
    <property type="entry name" value="GLPGLI"/>
    <property type="match status" value="1"/>
</dbReference>
<organism evidence="4 5">
    <name type="scientific">Marnyiella aurantia</name>
    <dbReference type="NCBI Taxonomy" id="2758037"/>
    <lineage>
        <taxon>Bacteria</taxon>
        <taxon>Pseudomonadati</taxon>
        <taxon>Bacteroidota</taxon>
        <taxon>Flavobacteriia</taxon>
        <taxon>Flavobacteriales</taxon>
        <taxon>Weeksellaceae</taxon>
        <taxon>Marnyiella</taxon>
    </lineage>
</organism>
<evidence type="ECO:0000313" key="6">
    <source>
        <dbReference type="Proteomes" id="UP000539710"/>
    </source>
</evidence>
<dbReference type="EMBL" id="CP059472">
    <property type="protein sequence ID" value="QMS97638.1"/>
    <property type="molecule type" value="Genomic_DNA"/>
</dbReference>
<accession>A0A7D7LQG1</accession>
<feature type="chain" id="PRO_5044656207" evidence="2">
    <location>
        <begin position="20"/>
        <end position="269"/>
    </location>
</feature>
<evidence type="ECO:0000313" key="3">
    <source>
        <dbReference type="EMBL" id="MBA5247028.1"/>
    </source>
</evidence>
<reference evidence="3" key="3">
    <citation type="submission" date="2020-07" db="EMBL/GenBank/DDBJ databases">
        <authorList>
            <person name="Yang C."/>
        </authorList>
    </citation>
    <scope>NUCLEOTIDE SEQUENCE</scope>
    <source>
        <strain evidence="3">Cx-624</strain>
    </source>
</reference>
<dbReference type="Proteomes" id="UP000539710">
    <property type="component" value="Unassembled WGS sequence"/>
</dbReference>
<evidence type="ECO:0000313" key="5">
    <source>
        <dbReference type="Proteomes" id="UP000515349"/>
    </source>
</evidence>
<keyword evidence="6" id="KW-1185">Reference proteome</keyword>
<feature type="region of interest" description="Disordered" evidence="1">
    <location>
        <begin position="217"/>
        <end position="269"/>
    </location>
</feature>